<feature type="domain" description="ABC transporter" evidence="5">
    <location>
        <begin position="11"/>
        <end position="248"/>
    </location>
</feature>
<dbReference type="RefSeq" id="WP_011366546.1">
    <property type="nucleotide sequence ID" value="NC_007519.1"/>
</dbReference>
<dbReference type="GO" id="GO:0005524">
    <property type="term" value="F:ATP binding"/>
    <property type="evidence" value="ECO:0007669"/>
    <property type="project" value="UniProtKB-KW"/>
</dbReference>
<dbReference type="AlphaFoldDB" id="Q316D3"/>
<evidence type="ECO:0000259" key="5">
    <source>
        <dbReference type="PROSITE" id="PS50893"/>
    </source>
</evidence>
<dbReference type="Proteomes" id="UP000002710">
    <property type="component" value="Chromosome"/>
</dbReference>
<dbReference type="EMBL" id="CP000112">
    <property type="protein sequence ID" value="ABB37213.1"/>
    <property type="molecule type" value="Genomic_DNA"/>
</dbReference>
<protein>
    <submittedName>
        <fullName evidence="6">Polyamine-transporting ATPase</fullName>
        <ecNumber evidence="6">3.6.3.31</ecNumber>
    </submittedName>
</protein>
<evidence type="ECO:0000313" key="6">
    <source>
        <dbReference type="EMBL" id="ABB37213.1"/>
    </source>
</evidence>
<dbReference type="KEGG" id="dde:Dde_0412"/>
<dbReference type="FunFam" id="3.40.50.300:FF:000032">
    <property type="entry name" value="Export ABC transporter ATP-binding protein"/>
    <property type="match status" value="1"/>
</dbReference>
<proteinExistence type="inferred from homology"/>
<dbReference type="GO" id="GO:0016887">
    <property type="term" value="F:ATP hydrolysis activity"/>
    <property type="evidence" value="ECO:0007669"/>
    <property type="project" value="InterPro"/>
</dbReference>
<keyword evidence="3" id="KW-0067">ATP-binding</keyword>
<evidence type="ECO:0000256" key="2">
    <source>
        <dbReference type="ARBA" id="ARBA00022741"/>
    </source>
</evidence>
<dbReference type="InterPro" id="IPR017871">
    <property type="entry name" value="ABC_transporter-like_CS"/>
</dbReference>
<dbReference type="eggNOG" id="COG4181">
    <property type="taxonomic scope" value="Bacteria"/>
</dbReference>
<name>Q316D3_OLEA2</name>
<dbReference type="InterPro" id="IPR003439">
    <property type="entry name" value="ABC_transporter-like_ATP-bd"/>
</dbReference>
<dbReference type="PROSITE" id="PS50893">
    <property type="entry name" value="ABC_TRANSPORTER_2"/>
    <property type="match status" value="1"/>
</dbReference>
<dbReference type="CDD" id="cd03255">
    <property type="entry name" value="ABC_MJ0796_LolCDE_FtsE"/>
    <property type="match status" value="1"/>
</dbReference>
<reference evidence="6 7" key="1">
    <citation type="journal article" date="2011" name="J. Bacteriol.">
        <title>Complete genome sequence and updated annotation of Desulfovibrio alaskensis G20.</title>
        <authorList>
            <person name="Hauser L.J."/>
            <person name="Land M.L."/>
            <person name="Brown S.D."/>
            <person name="Larimer F."/>
            <person name="Keller K.L."/>
            <person name="Rapp-Giles B.J."/>
            <person name="Price M.N."/>
            <person name="Lin M."/>
            <person name="Bruce D.C."/>
            <person name="Detter J.C."/>
            <person name="Tapia R."/>
            <person name="Han C.S."/>
            <person name="Goodwin L.A."/>
            <person name="Cheng J.F."/>
            <person name="Pitluck S."/>
            <person name="Copeland A."/>
            <person name="Lucas S."/>
            <person name="Nolan M."/>
            <person name="Lapidus A.L."/>
            <person name="Palumbo A.V."/>
            <person name="Wall J.D."/>
        </authorList>
    </citation>
    <scope>NUCLEOTIDE SEQUENCE [LARGE SCALE GENOMIC DNA]</scope>
    <source>
        <strain evidence="7">ATCC BAA 1058 / DSM 17464 / G20</strain>
    </source>
</reference>
<comment type="similarity">
    <text evidence="4">Belongs to the ABC transporter superfamily. Macrolide exporter (TC 3.A.1.122) family.</text>
</comment>
<keyword evidence="1" id="KW-0813">Transport</keyword>
<dbReference type="Gene3D" id="3.40.50.300">
    <property type="entry name" value="P-loop containing nucleotide triphosphate hydrolases"/>
    <property type="match status" value="1"/>
</dbReference>
<keyword evidence="6" id="KW-0378">Hydrolase</keyword>
<dbReference type="HOGENOM" id="CLU_000604_1_22_7"/>
<dbReference type="GO" id="GO:0022857">
    <property type="term" value="F:transmembrane transporter activity"/>
    <property type="evidence" value="ECO:0007669"/>
    <property type="project" value="TreeGrafter"/>
</dbReference>
<organism evidence="6 7">
    <name type="scientific">Oleidesulfovibrio alaskensis (strain ATCC BAA-1058 / DSM 17464 / G20)</name>
    <name type="common">Desulfovibrio alaskensis</name>
    <dbReference type="NCBI Taxonomy" id="207559"/>
    <lineage>
        <taxon>Bacteria</taxon>
        <taxon>Pseudomonadati</taxon>
        <taxon>Thermodesulfobacteriota</taxon>
        <taxon>Desulfovibrionia</taxon>
        <taxon>Desulfovibrionales</taxon>
        <taxon>Desulfovibrionaceae</taxon>
        <taxon>Oleidesulfovibrio</taxon>
    </lineage>
</organism>
<dbReference type="EC" id="3.6.3.31" evidence="6"/>
<dbReference type="PANTHER" id="PTHR24220">
    <property type="entry name" value="IMPORT ATP-BINDING PROTEIN"/>
    <property type="match status" value="1"/>
</dbReference>
<evidence type="ECO:0000256" key="4">
    <source>
        <dbReference type="ARBA" id="ARBA00038388"/>
    </source>
</evidence>
<accession>Q316D3</accession>
<dbReference type="GO" id="GO:0098796">
    <property type="term" value="C:membrane protein complex"/>
    <property type="evidence" value="ECO:0007669"/>
    <property type="project" value="UniProtKB-ARBA"/>
</dbReference>
<dbReference type="InterPro" id="IPR003593">
    <property type="entry name" value="AAA+_ATPase"/>
</dbReference>
<dbReference type="Pfam" id="PF00005">
    <property type="entry name" value="ABC_tran"/>
    <property type="match status" value="1"/>
</dbReference>
<dbReference type="InterPro" id="IPR015854">
    <property type="entry name" value="ABC_transpr_LolD-like"/>
</dbReference>
<dbReference type="SUPFAM" id="SSF52540">
    <property type="entry name" value="P-loop containing nucleoside triphosphate hydrolases"/>
    <property type="match status" value="1"/>
</dbReference>
<dbReference type="GO" id="GO:0005886">
    <property type="term" value="C:plasma membrane"/>
    <property type="evidence" value="ECO:0007669"/>
    <property type="project" value="TreeGrafter"/>
</dbReference>
<keyword evidence="7" id="KW-1185">Reference proteome</keyword>
<evidence type="ECO:0000313" key="7">
    <source>
        <dbReference type="Proteomes" id="UP000002710"/>
    </source>
</evidence>
<dbReference type="SMART" id="SM00382">
    <property type="entry name" value="AAA"/>
    <property type="match status" value="1"/>
</dbReference>
<sequence length="249" mass="26755">MDNLMTDNLMIELSDIHLTLEGGSGKVNILRGVNLQVDKAETLAVVGPSGSGKTTTLMIMAGLERPSSGFVRVAGQNLTGMHEDALARFRRSNLGIVFQSFHLVPTMTALENTALPLEFAHRPDARDRAMHALAAVGLQGRAGHYPAQLSGGEQQRVALARAFAGEPRVILADEPTGNLDSETGRRVMEHLFSMQQKLDTTLVLITHDKTLAANCSRQVHMEDGMLHDGCPRCSAAPEPADSAETAPAR</sequence>
<gene>
    <name evidence="6" type="ordered locus">Dde_0412</name>
</gene>
<evidence type="ECO:0000256" key="1">
    <source>
        <dbReference type="ARBA" id="ARBA00022448"/>
    </source>
</evidence>
<keyword evidence="2" id="KW-0547">Nucleotide-binding</keyword>
<dbReference type="STRING" id="207559.Dde_0412"/>
<evidence type="ECO:0000256" key="3">
    <source>
        <dbReference type="ARBA" id="ARBA00022840"/>
    </source>
</evidence>
<dbReference type="PROSITE" id="PS00211">
    <property type="entry name" value="ABC_TRANSPORTER_1"/>
    <property type="match status" value="1"/>
</dbReference>
<dbReference type="InterPro" id="IPR017911">
    <property type="entry name" value="MacB-like_ATP-bd"/>
</dbReference>
<dbReference type="InterPro" id="IPR027417">
    <property type="entry name" value="P-loop_NTPase"/>
</dbReference>